<dbReference type="Pfam" id="PF02922">
    <property type="entry name" value="CBM_48"/>
    <property type="match status" value="1"/>
</dbReference>
<feature type="active site" description="Proton donor" evidence="15">
    <location>
        <position position="298"/>
    </location>
</feature>
<dbReference type="InterPro" id="IPR017853">
    <property type="entry name" value="GH"/>
</dbReference>
<keyword evidence="6" id="KW-0963">Cytoplasm</keyword>
<dbReference type="Pfam" id="PF00128">
    <property type="entry name" value="Alpha-amylase"/>
    <property type="match status" value="1"/>
</dbReference>
<keyword evidence="9 14" id="KW-0326">Glycosidase</keyword>
<dbReference type="InterPro" id="IPR044901">
    <property type="entry name" value="Trehalose_TreZ_E-set_sf"/>
</dbReference>
<evidence type="ECO:0000256" key="17">
    <source>
        <dbReference type="PIRSR" id="PIRSR006337-3"/>
    </source>
</evidence>
<comment type="catalytic activity">
    <reaction evidence="12 14">
        <text>hydrolysis of (1-&gt;4)-alpha-D-glucosidic linkage in 4-alpha-D-[(1-&gt;4)-alpha-D-glucanosyl]n trehalose to yield trehalose and (1-&gt;4)-alpha-D-glucan.</text>
        <dbReference type="EC" id="3.2.1.141"/>
    </reaction>
</comment>
<dbReference type="PANTHER" id="PTHR43651">
    <property type="entry name" value="1,4-ALPHA-GLUCAN-BRANCHING ENZYME"/>
    <property type="match status" value="1"/>
</dbReference>
<evidence type="ECO:0000256" key="3">
    <source>
        <dbReference type="ARBA" id="ARBA00008061"/>
    </source>
</evidence>
<dbReference type="CDD" id="cd11325">
    <property type="entry name" value="AmyAc_GTHase"/>
    <property type="match status" value="1"/>
</dbReference>
<keyword evidence="8" id="KW-0119">Carbohydrate metabolism</keyword>
<evidence type="ECO:0000256" key="14">
    <source>
        <dbReference type="PIRNR" id="PIRNR006337"/>
    </source>
</evidence>
<evidence type="ECO:0000256" key="5">
    <source>
        <dbReference type="ARBA" id="ARBA00015938"/>
    </source>
</evidence>
<dbReference type="Gene3D" id="2.60.40.10">
    <property type="entry name" value="Immunoglobulins"/>
    <property type="match status" value="1"/>
</dbReference>
<evidence type="ECO:0000256" key="11">
    <source>
        <dbReference type="ARBA" id="ARBA00033284"/>
    </source>
</evidence>
<evidence type="ECO:0000256" key="1">
    <source>
        <dbReference type="ARBA" id="ARBA00004496"/>
    </source>
</evidence>
<evidence type="ECO:0000256" key="7">
    <source>
        <dbReference type="ARBA" id="ARBA00022801"/>
    </source>
</evidence>
<evidence type="ECO:0000256" key="13">
    <source>
        <dbReference type="NCBIfam" id="TIGR02402"/>
    </source>
</evidence>
<dbReference type="EC" id="3.2.1.141" evidence="4 13"/>
<evidence type="ECO:0000256" key="15">
    <source>
        <dbReference type="PIRSR" id="PIRSR006337-1"/>
    </source>
</evidence>
<evidence type="ECO:0000256" key="8">
    <source>
        <dbReference type="ARBA" id="ARBA00023277"/>
    </source>
</evidence>
<dbReference type="EMBL" id="CP053708">
    <property type="protein sequence ID" value="QKE91842.1"/>
    <property type="molecule type" value="Genomic_DNA"/>
</dbReference>
<evidence type="ECO:0000256" key="10">
    <source>
        <dbReference type="ARBA" id="ARBA00032057"/>
    </source>
</evidence>
<dbReference type="InterPro" id="IPR014756">
    <property type="entry name" value="Ig_E-set"/>
</dbReference>
<evidence type="ECO:0000313" key="19">
    <source>
        <dbReference type="EMBL" id="QKE91842.1"/>
    </source>
</evidence>
<sequence>MTHSAQHLSQGAQIEADGVRFRLWAPGCDHVSLFLEKGERVLAMQRQPGDFFELLVEDAGPGTLYRYQLPDGMKVPDPASRFQPQDVHGPSEVIDPNAYDWTETWGGLPWDRVVLYELHVGAFTPEGTFAAAAGKLDHLAGLGITAIEIMPVADFPGGRNWGYDGVLPYAPDSSYGRPEDFKALVEAAHQRGIAVLLDVVYNHFGPDGNYLPVYAPQFFTDRHKTPWGAAVNFDGQHAKPVREFIIRNALYWIEEFHLDGLRFDAVHAIIDDGDRHLLDELAERVRASEDRPLHLLLENEDNDPVRLQRRGRDPVHYTAQWNDDVHHVLHTAATHERTGYYADYEGNTDLLGKALAEGFGYQGQMMPYRGSARGAPSASLPPGAFVAFIQNHDQIGNRAFGNRLGTIAKPEAMRALAATYLLLPQTPMMFMGEEWGATEPFPFFCDFEGDLADAVRKGRREEFARFPEFQDPKQRDQIPDPLADTTFASAKLDWSHIDRNHLAHYRNLIAARRQHIVPLLPRITGGGTATRFGDEAVQVRWQAGADTLVLAANLSAQRVDFPAAAGLVLWSEGDTIPALGPWSVRWTLETA</sequence>
<dbReference type="Gene3D" id="1.10.10.760">
    <property type="entry name" value="E-set domains of sugar-utilizing enzymes"/>
    <property type="match status" value="1"/>
</dbReference>
<keyword evidence="7 14" id="KW-0378">Hydrolase</keyword>
<feature type="site" description="Transition state stabilizer" evidence="17">
    <location>
        <position position="393"/>
    </location>
</feature>
<dbReference type="PANTHER" id="PTHR43651:SF11">
    <property type="entry name" value="MALTO-OLIGOSYLTREHALOSE TREHALOHYDROLASE"/>
    <property type="match status" value="1"/>
</dbReference>
<organism evidence="19 20">
    <name type="scientific">Lichenicola cladoniae</name>
    <dbReference type="NCBI Taxonomy" id="1484109"/>
    <lineage>
        <taxon>Bacteria</taxon>
        <taxon>Pseudomonadati</taxon>
        <taxon>Pseudomonadota</taxon>
        <taxon>Alphaproteobacteria</taxon>
        <taxon>Acetobacterales</taxon>
        <taxon>Acetobacteraceae</taxon>
        <taxon>Lichenicola</taxon>
    </lineage>
</organism>
<evidence type="ECO:0000256" key="4">
    <source>
        <dbReference type="ARBA" id="ARBA00012268"/>
    </source>
</evidence>
<evidence type="ECO:0000256" key="2">
    <source>
        <dbReference type="ARBA" id="ARBA00005199"/>
    </source>
</evidence>
<dbReference type="GO" id="GO:0033942">
    <property type="term" value="F:4-alpha-D-(1-&gt;4)-alpha-D-glucanotrehalose trehalohydrolase activity"/>
    <property type="evidence" value="ECO:0007669"/>
    <property type="project" value="UniProtKB-EC"/>
</dbReference>
<dbReference type="RefSeq" id="WP_171835787.1">
    <property type="nucleotide sequence ID" value="NZ_CP053708.1"/>
</dbReference>
<dbReference type="SMART" id="SM00642">
    <property type="entry name" value="Aamy"/>
    <property type="match status" value="1"/>
</dbReference>
<keyword evidence="20" id="KW-1185">Reference proteome</keyword>
<dbReference type="KEGG" id="lck:HN018_19025"/>
<feature type="active site" description="Nucleophile" evidence="15">
    <location>
        <position position="264"/>
    </location>
</feature>
<dbReference type="SUPFAM" id="SSF51445">
    <property type="entry name" value="(Trans)glycosidases"/>
    <property type="match status" value="1"/>
</dbReference>
<protein>
    <recommendedName>
        <fullName evidence="5 13">Malto-oligosyltrehalose trehalohydrolase</fullName>
        <shortName evidence="14">MTHase</shortName>
        <ecNumber evidence="4 13">3.2.1.141</ecNumber>
    </recommendedName>
    <alternativeName>
        <fullName evidence="11 14">4-alpha-D-((1-&gt;4)-alpha-D-glucano)trehalose trehalohydrolase</fullName>
    </alternativeName>
    <alternativeName>
        <fullName evidence="10 14">Maltooligosyl trehalose trehalohydrolase</fullName>
    </alternativeName>
</protein>
<dbReference type="PIRSF" id="PIRSF006337">
    <property type="entry name" value="Trehalose_TreZ"/>
    <property type="match status" value="1"/>
</dbReference>
<evidence type="ECO:0000256" key="12">
    <source>
        <dbReference type="ARBA" id="ARBA00034013"/>
    </source>
</evidence>
<dbReference type="Gene3D" id="3.20.20.80">
    <property type="entry name" value="Glycosidases"/>
    <property type="match status" value="1"/>
</dbReference>
<dbReference type="CDD" id="cd02853">
    <property type="entry name" value="E_set_MTHase_like_N"/>
    <property type="match status" value="1"/>
</dbReference>
<feature type="binding site" evidence="16">
    <location>
        <begin position="323"/>
        <end position="327"/>
    </location>
    <ligand>
        <name>substrate</name>
    </ligand>
</feature>
<name>A0A6M8HU23_9PROT</name>
<dbReference type="InterPro" id="IPR013783">
    <property type="entry name" value="Ig-like_fold"/>
</dbReference>
<feature type="binding site" evidence="16">
    <location>
        <begin position="392"/>
        <end position="397"/>
    </location>
    <ligand>
        <name>substrate</name>
    </ligand>
</feature>
<comment type="similarity">
    <text evidence="3 14">Belongs to the glycosyl hydrolase 13 family.</text>
</comment>
<dbReference type="SUPFAM" id="SSF81296">
    <property type="entry name" value="E set domains"/>
    <property type="match status" value="1"/>
</dbReference>
<dbReference type="NCBIfam" id="TIGR02402">
    <property type="entry name" value="trehalose_TreZ"/>
    <property type="match status" value="1"/>
</dbReference>
<evidence type="ECO:0000259" key="18">
    <source>
        <dbReference type="SMART" id="SM00642"/>
    </source>
</evidence>
<evidence type="ECO:0000256" key="6">
    <source>
        <dbReference type="ARBA" id="ARBA00022490"/>
    </source>
</evidence>
<dbReference type="AlphaFoldDB" id="A0A6M8HU23"/>
<evidence type="ECO:0000256" key="16">
    <source>
        <dbReference type="PIRSR" id="PIRSR006337-2"/>
    </source>
</evidence>
<dbReference type="InterPro" id="IPR004193">
    <property type="entry name" value="Glyco_hydro_13_N"/>
</dbReference>
<dbReference type="GO" id="GO:0005992">
    <property type="term" value="P:trehalose biosynthetic process"/>
    <property type="evidence" value="ECO:0007669"/>
    <property type="project" value="UniProtKB-UniRule"/>
</dbReference>
<dbReference type="InterPro" id="IPR012768">
    <property type="entry name" value="Trehalose_TreZ"/>
</dbReference>
<feature type="domain" description="Glycosyl hydrolase family 13 catalytic" evidence="18">
    <location>
        <begin position="117"/>
        <end position="512"/>
    </location>
</feature>
<reference evidence="19 20" key="1">
    <citation type="journal article" date="2014" name="World J. Microbiol. Biotechnol.">
        <title>Biodiversity and physiological characteristics of Antarctic and Arctic lichens-associated bacteria.</title>
        <authorList>
            <person name="Lee Y.M."/>
            <person name="Kim E.H."/>
            <person name="Lee H.K."/>
            <person name="Hong S.G."/>
        </authorList>
    </citation>
    <scope>NUCLEOTIDE SEQUENCE [LARGE SCALE GENOMIC DNA]</scope>
    <source>
        <strain evidence="19 20">PAMC 26569</strain>
    </source>
</reference>
<dbReference type="Pfam" id="PF11941">
    <property type="entry name" value="DUF3459"/>
    <property type="match status" value="1"/>
</dbReference>
<feature type="binding site" evidence="16">
    <location>
        <begin position="262"/>
        <end position="267"/>
    </location>
    <ligand>
        <name>substrate</name>
    </ligand>
</feature>
<evidence type="ECO:0000256" key="9">
    <source>
        <dbReference type="ARBA" id="ARBA00023295"/>
    </source>
</evidence>
<dbReference type="InterPro" id="IPR006047">
    <property type="entry name" value="GH13_cat_dom"/>
</dbReference>
<dbReference type="Proteomes" id="UP000500767">
    <property type="component" value="Chromosome"/>
</dbReference>
<evidence type="ECO:0000313" key="20">
    <source>
        <dbReference type="Proteomes" id="UP000500767"/>
    </source>
</evidence>
<comment type="subcellular location">
    <subcellularLocation>
        <location evidence="1 15">Cytoplasm</location>
    </subcellularLocation>
</comment>
<dbReference type="UniPathway" id="UPA00299"/>
<comment type="pathway">
    <text evidence="2 14">Glycan biosynthesis; trehalose biosynthesis.</text>
</comment>
<gene>
    <name evidence="19" type="primary">treZ</name>
    <name evidence="19" type="ORF">HN018_19025</name>
</gene>
<proteinExistence type="inferred from homology"/>
<dbReference type="InterPro" id="IPR022567">
    <property type="entry name" value="DUF3459"/>
</dbReference>
<dbReference type="GO" id="GO:0005737">
    <property type="term" value="C:cytoplasm"/>
    <property type="evidence" value="ECO:0007669"/>
    <property type="project" value="UniProtKB-SubCell"/>
</dbReference>
<accession>A0A6M8HU23</accession>